<feature type="region of interest" description="Disordered" evidence="1">
    <location>
        <begin position="52"/>
        <end position="81"/>
    </location>
</feature>
<dbReference type="EMBL" id="FNDJ01000004">
    <property type="protein sequence ID" value="SDI18621.1"/>
    <property type="molecule type" value="Genomic_DNA"/>
</dbReference>
<evidence type="ECO:0000256" key="1">
    <source>
        <dbReference type="SAM" id="MobiDB-lite"/>
    </source>
</evidence>
<dbReference type="STRING" id="633440.SAMN05421869_104500"/>
<evidence type="ECO:0000313" key="2">
    <source>
        <dbReference type="EMBL" id="SDI18621.1"/>
    </source>
</evidence>
<protein>
    <submittedName>
        <fullName evidence="2">Uncharacterized protein</fullName>
    </submittedName>
</protein>
<dbReference type="AlphaFoldDB" id="A0A1G8IIN5"/>
<name>A0A1G8IIN5_9ACTN</name>
<accession>A0A1G8IIN5</accession>
<sequence length="81" mass="8395">MYTIAAARTRRISRVSLVVGTGIIAGIFTLNATPASAGSTWDRAASTLSTAGSTWDSASTAGSPDDSTWDSPARLDDSTWD</sequence>
<proteinExistence type="predicted"/>
<gene>
    <name evidence="2" type="ORF">SAMN05421869_104500</name>
</gene>
<evidence type="ECO:0000313" key="3">
    <source>
        <dbReference type="Proteomes" id="UP000199202"/>
    </source>
</evidence>
<reference evidence="2 3" key="1">
    <citation type="submission" date="2016-10" db="EMBL/GenBank/DDBJ databases">
        <authorList>
            <person name="de Groot N.N."/>
        </authorList>
    </citation>
    <scope>NUCLEOTIDE SEQUENCE [LARGE SCALE GENOMIC DNA]</scope>
    <source>
        <strain evidence="2 3">CGMCC 4.6533</strain>
    </source>
</reference>
<dbReference type="RefSeq" id="WP_090930948.1">
    <property type="nucleotide sequence ID" value="NZ_FNDJ01000004.1"/>
</dbReference>
<feature type="compositionally biased region" description="Polar residues" evidence="1">
    <location>
        <begin position="52"/>
        <end position="70"/>
    </location>
</feature>
<organism evidence="2 3">
    <name type="scientific">Nonomuraea jiangxiensis</name>
    <dbReference type="NCBI Taxonomy" id="633440"/>
    <lineage>
        <taxon>Bacteria</taxon>
        <taxon>Bacillati</taxon>
        <taxon>Actinomycetota</taxon>
        <taxon>Actinomycetes</taxon>
        <taxon>Streptosporangiales</taxon>
        <taxon>Streptosporangiaceae</taxon>
        <taxon>Nonomuraea</taxon>
    </lineage>
</organism>
<dbReference type="Proteomes" id="UP000199202">
    <property type="component" value="Unassembled WGS sequence"/>
</dbReference>
<keyword evidence="3" id="KW-1185">Reference proteome</keyword>